<dbReference type="EMBL" id="BAAFJT010000007">
    <property type="protein sequence ID" value="GAB0192224.1"/>
    <property type="molecule type" value="Genomic_DNA"/>
</dbReference>
<protein>
    <submittedName>
        <fullName evidence="1">Uncharacterized protein</fullName>
    </submittedName>
</protein>
<gene>
    <name evidence="1" type="ORF">GRJ2_001687700</name>
</gene>
<accession>A0ABC9X3G5</accession>
<evidence type="ECO:0000313" key="2">
    <source>
        <dbReference type="Proteomes" id="UP001623348"/>
    </source>
</evidence>
<organism evidence="1 2">
    <name type="scientific">Grus japonensis</name>
    <name type="common">Japanese crane</name>
    <name type="synonym">Red-crowned crane</name>
    <dbReference type="NCBI Taxonomy" id="30415"/>
    <lineage>
        <taxon>Eukaryota</taxon>
        <taxon>Metazoa</taxon>
        <taxon>Chordata</taxon>
        <taxon>Craniata</taxon>
        <taxon>Vertebrata</taxon>
        <taxon>Euteleostomi</taxon>
        <taxon>Archelosauria</taxon>
        <taxon>Archosauria</taxon>
        <taxon>Dinosauria</taxon>
        <taxon>Saurischia</taxon>
        <taxon>Theropoda</taxon>
        <taxon>Coelurosauria</taxon>
        <taxon>Aves</taxon>
        <taxon>Neognathae</taxon>
        <taxon>Neoaves</taxon>
        <taxon>Gruiformes</taxon>
        <taxon>Gruidae</taxon>
        <taxon>Grus</taxon>
    </lineage>
</organism>
<dbReference type="AlphaFoldDB" id="A0ABC9X3G5"/>
<sequence length="75" mass="8448">MLCTQLSAAQRSSYCTDCDNSQQIIQSVAASPEKSLSKPWTYPEDIKERSRVHLKSKNAEGRKYPGTLLLSNLHH</sequence>
<keyword evidence="2" id="KW-1185">Reference proteome</keyword>
<dbReference type="Proteomes" id="UP001623348">
    <property type="component" value="Unassembled WGS sequence"/>
</dbReference>
<name>A0ABC9X3G5_GRUJA</name>
<reference evidence="1 2" key="1">
    <citation type="submission" date="2024-06" db="EMBL/GenBank/DDBJ databases">
        <title>The draft genome of Grus japonensis, version 3.</title>
        <authorList>
            <person name="Nabeshima K."/>
            <person name="Suzuki S."/>
            <person name="Onuma M."/>
        </authorList>
    </citation>
    <scope>NUCLEOTIDE SEQUENCE [LARGE SCALE GENOMIC DNA]</scope>
    <source>
        <strain evidence="1 2">451A</strain>
    </source>
</reference>
<evidence type="ECO:0000313" key="1">
    <source>
        <dbReference type="EMBL" id="GAB0192224.1"/>
    </source>
</evidence>
<proteinExistence type="predicted"/>
<comment type="caution">
    <text evidence="1">The sequence shown here is derived from an EMBL/GenBank/DDBJ whole genome shotgun (WGS) entry which is preliminary data.</text>
</comment>